<proteinExistence type="predicted"/>
<evidence type="ECO:0000256" key="4">
    <source>
        <dbReference type="ARBA" id="ARBA00022989"/>
    </source>
</evidence>
<sequence length="286" mass="31626">MVSEVVQEKRFQARAFALLPIATRMAIIISPLVAGWTVQLETTGQDDTFVRKHPYALPALLNAGFLLLLLLAAFLFLEETSKSLRGRFDPGIAISKKFLSLFRLVPFSKADNTQYSRINSEEEDGEEMGFLKEVDGNDQSDASTPPGVPVTPSEKNLKLPTRRIFTTNMLLVLLATLLYELHLNSVSVAMANMLVDPVSTKEAELSRVLPFRFGGGAGFQPKSLAWYSTVFAATGKFLLASSIGAGKNSQYHVLHVDGGSSCQFSYGWKYVRFWVDAQLDWGHILV</sequence>
<dbReference type="eggNOG" id="KOG2615">
    <property type="taxonomic scope" value="Eukaryota"/>
</dbReference>
<evidence type="ECO:0000256" key="6">
    <source>
        <dbReference type="SAM" id="MobiDB-lite"/>
    </source>
</evidence>
<dbReference type="PANTHER" id="PTHR23504">
    <property type="entry name" value="MAJOR FACILITATOR SUPERFAMILY DOMAIN-CONTAINING PROTEIN 10"/>
    <property type="match status" value="1"/>
</dbReference>
<dbReference type="InterPro" id="IPR036259">
    <property type="entry name" value="MFS_trans_sf"/>
</dbReference>
<keyword evidence="5 7" id="KW-0472">Membrane</keyword>
<feature type="transmembrane region" description="Helical" evidence="7">
    <location>
        <begin position="16"/>
        <end position="36"/>
    </location>
</feature>
<evidence type="ECO:0000256" key="3">
    <source>
        <dbReference type="ARBA" id="ARBA00022692"/>
    </source>
</evidence>
<dbReference type="GO" id="GO:0016020">
    <property type="term" value="C:membrane"/>
    <property type="evidence" value="ECO:0007669"/>
    <property type="project" value="UniProtKB-SubCell"/>
</dbReference>
<name>A0A010RPH3_9PEZI</name>
<feature type="transmembrane region" description="Helical" evidence="7">
    <location>
        <begin position="164"/>
        <end position="183"/>
    </location>
</feature>
<dbReference type="EMBL" id="JARH01001022">
    <property type="protein sequence ID" value="EXF74073.1"/>
    <property type="molecule type" value="Genomic_DNA"/>
</dbReference>
<dbReference type="HOGENOM" id="CLU_1151710_0_0_1"/>
<evidence type="ECO:0000256" key="1">
    <source>
        <dbReference type="ARBA" id="ARBA00004141"/>
    </source>
</evidence>
<evidence type="ECO:0000256" key="5">
    <source>
        <dbReference type="ARBA" id="ARBA00023136"/>
    </source>
</evidence>
<feature type="transmembrane region" description="Helical" evidence="7">
    <location>
        <begin position="56"/>
        <end position="77"/>
    </location>
</feature>
<organism evidence="8 9">
    <name type="scientific">Colletotrichum fioriniae PJ7</name>
    <dbReference type="NCBI Taxonomy" id="1445577"/>
    <lineage>
        <taxon>Eukaryota</taxon>
        <taxon>Fungi</taxon>
        <taxon>Dikarya</taxon>
        <taxon>Ascomycota</taxon>
        <taxon>Pezizomycotina</taxon>
        <taxon>Sordariomycetes</taxon>
        <taxon>Hypocreomycetidae</taxon>
        <taxon>Glomerellales</taxon>
        <taxon>Glomerellaceae</taxon>
        <taxon>Colletotrichum</taxon>
        <taxon>Colletotrichum acutatum species complex</taxon>
    </lineage>
</organism>
<keyword evidence="2" id="KW-0813">Transport</keyword>
<evidence type="ECO:0000313" key="9">
    <source>
        <dbReference type="Proteomes" id="UP000020467"/>
    </source>
</evidence>
<gene>
    <name evidence="8" type="ORF">CFIO01_10499</name>
</gene>
<dbReference type="SUPFAM" id="SSF103473">
    <property type="entry name" value="MFS general substrate transporter"/>
    <property type="match status" value="1"/>
</dbReference>
<dbReference type="AlphaFoldDB" id="A0A010RPH3"/>
<keyword evidence="4 7" id="KW-1133">Transmembrane helix</keyword>
<keyword evidence="9" id="KW-1185">Reference proteome</keyword>
<dbReference type="PANTHER" id="PTHR23504:SF15">
    <property type="entry name" value="MAJOR FACILITATOR SUPERFAMILY (MFS) PROFILE DOMAIN-CONTAINING PROTEIN"/>
    <property type="match status" value="1"/>
</dbReference>
<feature type="region of interest" description="Disordered" evidence="6">
    <location>
        <begin position="134"/>
        <end position="153"/>
    </location>
</feature>
<evidence type="ECO:0008006" key="10">
    <source>
        <dbReference type="Google" id="ProtNLM"/>
    </source>
</evidence>
<accession>A0A010RPH3</accession>
<dbReference type="Gene3D" id="1.20.1250.20">
    <property type="entry name" value="MFS general substrate transporter like domains"/>
    <property type="match status" value="1"/>
</dbReference>
<keyword evidence="3 7" id="KW-0812">Transmembrane</keyword>
<evidence type="ECO:0000313" key="8">
    <source>
        <dbReference type="EMBL" id="EXF74073.1"/>
    </source>
</evidence>
<reference evidence="8 9" key="1">
    <citation type="submission" date="2014-02" db="EMBL/GenBank/DDBJ databases">
        <title>The genome sequence of Colletotrichum fioriniae PJ7.</title>
        <authorList>
            <person name="Baroncelli R."/>
            <person name="Thon M.R."/>
        </authorList>
    </citation>
    <scope>NUCLEOTIDE SEQUENCE [LARGE SCALE GENOMIC DNA]</scope>
    <source>
        <strain evidence="8 9">PJ7</strain>
    </source>
</reference>
<comment type="caution">
    <text evidence="8">The sequence shown here is derived from an EMBL/GenBank/DDBJ whole genome shotgun (WGS) entry which is preliminary data.</text>
</comment>
<protein>
    <recommendedName>
        <fullName evidence="10">Major facilitator superfamily transporter</fullName>
    </recommendedName>
</protein>
<evidence type="ECO:0000256" key="7">
    <source>
        <dbReference type="SAM" id="Phobius"/>
    </source>
</evidence>
<dbReference type="Proteomes" id="UP000020467">
    <property type="component" value="Unassembled WGS sequence"/>
</dbReference>
<dbReference type="KEGG" id="cfj:CFIO01_10499"/>
<dbReference type="OrthoDB" id="10262656at2759"/>
<comment type="subcellular location">
    <subcellularLocation>
        <location evidence="1">Membrane</location>
        <topology evidence="1">Multi-pass membrane protein</topology>
    </subcellularLocation>
</comment>
<evidence type="ECO:0000256" key="2">
    <source>
        <dbReference type="ARBA" id="ARBA00022448"/>
    </source>
</evidence>